<keyword evidence="1" id="KW-0479">Metal-binding</keyword>
<feature type="compositionally biased region" description="Polar residues" evidence="2">
    <location>
        <begin position="429"/>
        <end position="442"/>
    </location>
</feature>
<dbReference type="InterPro" id="IPR001841">
    <property type="entry name" value="Znf_RING"/>
</dbReference>
<name>A0ABD3ADY7_9GENT</name>
<dbReference type="PANTHER" id="PTHR31150">
    <property type="entry name" value="EXPRESSED PROTEIN"/>
    <property type="match status" value="1"/>
</dbReference>
<dbReference type="EMBL" id="JBJUIK010000004">
    <property type="protein sequence ID" value="KAL3528997.1"/>
    <property type="molecule type" value="Genomic_DNA"/>
</dbReference>
<dbReference type="SUPFAM" id="SSF57850">
    <property type="entry name" value="RING/U-box"/>
    <property type="match status" value="1"/>
</dbReference>
<evidence type="ECO:0000313" key="5">
    <source>
        <dbReference type="Proteomes" id="UP001630127"/>
    </source>
</evidence>
<feature type="region of interest" description="Disordered" evidence="2">
    <location>
        <begin position="1"/>
        <end position="42"/>
    </location>
</feature>
<dbReference type="GO" id="GO:0008270">
    <property type="term" value="F:zinc ion binding"/>
    <property type="evidence" value="ECO:0007669"/>
    <property type="project" value="UniProtKB-KW"/>
</dbReference>
<comment type="caution">
    <text evidence="4">The sequence shown here is derived from an EMBL/GenBank/DDBJ whole genome shotgun (WGS) entry which is preliminary data.</text>
</comment>
<keyword evidence="1" id="KW-0862">Zinc</keyword>
<reference evidence="4 5" key="1">
    <citation type="submission" date="2024-11" db="EMBL/GenBank/DDBJ databases">
        <title>A near-complete genome assembly of Cinchona calisaya.</title>
        <authorList>
            <person name="Lian D.C."/>
            <person name="Zhao X.W."/>
            <person name="Wei L."/>
        </authorList>
    </citation>
    <scope>NUCLEOTIDE SEQUENCE [LARGE SCALE GENOMIC DNA]</scope>
    <source>
        <tissue evidence="4">Nenye</tissue>
    </source>
</reference>
<keyword evidence="5" id="KW-1185">Reference proteome</keyword>
<evidence type="ECO:0000259" key="3">
    <source>
        <dbReference type="PROSITE" id="PS50089"/>
    </source>
</evidence>
<dbReference type="CDD" id="cd16448">
    <property type="entry name" value="RING-H2"/>
    <property type="match status" value="1"/>
</dbReference>
<feature type="region of interest" description="Disordered" evidence="2">
    <location>
        <begin position="521"/>
        <end position="570"/>
    </location>
</feature>
<feature type="region of interest" description="Disordered" evidence="2">
    <location>
        <begin position="414"/>
        <end position="444"/>
    </location>
</feature>
<protein>
    <recommendedName>
        <fullName evidence="3">RING-type domain-containing protein</fullName>
    </recommendedName>
</protein>
<proteinExistence type="predicted"/>
<dbReference type="Gene3D" id="3.30.40.10">
    <property type="entry name" value="Zinc/RING finger domain, C3HC4 (zinc finger)"/>
    <property type="match status" value="1"/>
</dbReference>
<evidence type="ECO:0000256" key="1">
    <source>
        <dbReference type="PROSITE-ProRule" id="PRU00175"/>
    </source>
</evidence>
<feature type="domain" description="RING-type" evidence="3">
    <location>
        <begin position="578"/>
        <end position="633"/>
    </location>
</feature>
<dbReference type="PANTHER" id="PTHR31150:SF19">
    <property type="entry name" value="RING-TYPE DOMAIN-CONTAINING PROTEIN"/>
    <property type="match status" value="1"/>
</dbReference>
<sequence>MTGFGKPNDERNPPLPLHGDGGCDFASRGSGPADSGQNFPSHYSSADFSSPFASVANSPLENMHATHQFYSRVPRTANHQMTGLMGFNTLQSPQIDPNLSNHRGSLSNLDVQPSGFHHTQANVNTTRTESKAAGGYQKNVMDGQAEGSIINWSQIRESPLGCGTSASHQSTGFLETGVRNDVRVNAFYPRQVDGNFLTLGMGGNPEGRAKTKSGPPEVVSKLVNVGPQSSSTQIQPATHLSSFHGYPGCFPSTVFKFSGWTSSNNDDIAMQSAVSGSSSNPYLSPQMPETLKQYDFSENNAKNTDLAFKTCQPTPVSTQPARGLPWSSQSISPGNVSSSFGSHCSRLGDSSVQHDYLGHLSAPYKVSSAQPFGSSNNPKETNLLIAEGSTKKPATCAPFPRRLGVQIDDAAATQSARGNLLPTNKRRQTGSNEHQSLNSGRLQRTKKLPRPISGQHQDDLAAQFNFQRPSLLTGQPQHGIPTQFPKDLARVDHTTGQALPNSKAVMPSHVCGVIDQPSLKRRANETPSVPSWGQHRKSVTPSEHSVSGIPDIQTPTPTSPHTKWTGVESPPPPTGYRCMLCKRDLSFTAEGPINQPAIPPVVAVLPCGHTFHDQCLQNITPQDQSKDPPCIPCAIGETET</sequence>
<evidence type="ECO:0000256" key="2">
    <source>
        <dbReference type="SAM" id="MobiDB-lite"/>
    </source>
</evidence>
<dbReference type="AlphaFoldDB" id="A0ABD3ADY7"/>
<gene>
    <name evidence="4" type="ORF">ACH5RR_008319</name>
</gene>
<dbReference type="PROSITE" id="PS50089">
    <property type="entry name" value="ZF_RING_2"/>
    <property type="match status" value="1"/>
</dbReference>
<accession>A0ABD3ADY7</accession>
<keyword evidence="1" id="KW-0863">Zinc-finger</keyword>
<dbReference type="Proteomes" id="UP001630127">
    <property type="component" value="Unassembled WGS sequence"/>
</dbReference>
<evidence type="ECO:0000313" key="4">
    <source>
        <dbReference type="EMBL" id="KAL3528997.1"/>
    </source>
</evidence>
<feature type="compositionally biased region" description="Polar residues" evidence="2">
    <location>
        <begin position="553"/>
        <end position="562"/>
    </location>
</feature>
<organism evidence="4 5">
    <name type="scientific">Cinchona calisaya</name>
    <dbReference type="NCBI Taxonomy" id="153742"/>
    <lineage>
        <taxon>Eukaryota</taxon>
        <taxon>Viridiplantae</taxon>
        <taxon>Streptophyta</taxon>
        <taxon>Embryophyta</taxon>
        <taxon>Tracheophyta</taxon>
        <taxon>Spermatophyta</taxon>
        <taxon>Magnoliopsida</taxon>
        <taxon>eudicotyledons</taxon>
        <taxon>Gunneridae</taxon>
        <taxon>Pentapetalae</taxon>
        <taxon>asterids</taxon>
        <taxon>lamiids</taxon>
        <taxon>Gentianales</taxon>
        <taxon>Rubiaceae</taxon>
        <taxon>Cinchonoideae</taxon>
        <taxon>Cinchoneae</taxon>
        <taxon>Cinchona</taxon>
    </lineage>
</organism>
<dbReference type="InterPro" id="IPR013083">
    <property type="entry name" value="Znf_RING/FYVE/PHD"/>
</dbReference>